<organism evidence="1 2">
    <name type="scientific">Nicotiana tabacum</name>
    <name type="common">Common tobacco</name>
    <dbReference type="NCBI Taxonomy" id="4097"/>
    <lineage>
        <taxon>Eukaryota</taxon>
        <taxon>Viridiplantae</taxon>
        <taxon>Streptophyta</taxon>
        <taxon>Embryophyta</taxon>
        <taxon>Tracheophyta</taxon>
        <taxon>Spermatophyta</taxon>
        <taxon>Magnoliopsida</taxon>
        <taxon>eudicotyledons</taxon>
        <taxon>Gunneridae</taxon>
        <taxon>Pentapetalae</taxon>
        <taxon>asterids</taxon>
        <taxon>lamiids</taxon>
        <taxon>Solanales</taxon>
        <taxon>Solanaceae</taxon>
        <taxon>Nicotianoideae</taxon>
        <taxon>Nicotianeae</taxon>
        <taxon>Nicotiana</taxon>
    </lineage>
</organism>
<dbReference type="RefSeq" id="XP_075079338.1">
    <property type="nucleotide sequence ID" value="XM_075223237.1"/>
</dbReference>
<dbReference type="Proteomes" id="UP000790787">
    <property type="component" value="Chromosome 1"/>
</dbReference>
<sequence>MVTSWILNSLSKEIADNVEYGNDAVELWKELEDCYEQTKGIRLYQIQKEINDLSQGTLDITTYYTKLKKLWEELTTLNKRIQCSCTCNYGANESMYKAEQDRRLIQFLMGLNEDEKREIRLVSQLSVESTSMNVSTLGQGTFKANFPTHNNYSGIPRNRLICEYFRKPGHSKDRYNKGKRVVAAVQVPNEAVTTKENENKTQDDGRNMNLTEEQYECKAPWKFLLKNQNFVMPR</sequence>
<gene>
    <name evidence="2" type="primary">LOC142164742</name>
</gene>
<keyword evidence="1" id="KW-1185">Reference proteome</keyword>
<accession>A0AC58S2Y2</accession>
<reference evidence="1" key="1">
    <citation type="journal article" date="2014" name="Nat. Commun.">
        <title>The tobacco genome sequence and its comparison with those of tomato and potato.</title>
        <authorList>
            <person name="Sierro N."/>
            <person name="Battey J.N."/>
            <person name="Ouadi S."/>
            <person name="Bakaher N."/>
            <person name="Bovet L."/>
            <person name="Willig A."/>
            <person name="Goepfert S."/>
            <person name="Peitsch M.C."/>
            <person name="Ivanov N.V."/>
        </authorList>
    </citation>
    <scope>NUCLEOTIDE SEQUENCE [LARGE SCALE GENOMIC DNA]</scope>
</reference>
<protein>
    <submittedName>
        <fullName evidence="2">Uncharacterized protein LOC142164742</fullName>
    </submittedName>
</protein>
<reference evidence="2" key="2">
    <citation type="submission" date="2025-08" db="UniProtKB">
        <authorList>
            <consortium name="RefSeq"/>
        </authorList>
    </citation>
    <scope>IDENTIFICATION</scope>
    <source>
        <tissue evidence="2">Leaf</tissue>
    </source>
</reference>
<proteinExistence type="predicted"/>
<evidence type="ECO:0000313" key="1">
    <source>
        <dbReference type="Proteomes" id="UP000790787"/>
    </source>
</evidence>
<name>A0AC58S2Y2_TOBAC</name>
<evidence type="ECO:0000313" key="2">
    <source>
        <dbReference type="RefSeq" id="XP_075079338.1"/>
    </source>
</evidence>